<evidence type="ECO:0000313" key="5">
    <source>
        <dbReference type="Proteomes" id="UP001364890"/>
    </source>
</evidence>
<reference evidence="4 5" key="1">
    <citation type="submission" date="2024-01" db="EMBL/GenBank/DDBJ databases">
        <title>Seven novel Bacillus-like species.</title>
        <authorList>
            <person name="Liu G."/>
        </authorList>
    </citation>
    <scope>NUCLEOTIDE SEQUENCE [LARGE SCALE GENOMIC DNA]</scope>
    <source>
        <strain evidence="4 5">FJAT-51614</strain>
    </source>
</reference>
<feature type="region of interest" description="Disordered" evidence="2">
    <location>
        <begin position="1"/>
        <end position="61"/>
    </location>
</feature>
<dbReference type="InterPro" id="IPR050423">
    <property type="entry name" value="UPF0337_stress_rsp"/>
</dbReference>
<sequence>MSGLSDKLKGTVNKVKGETKDQIGNATDDRSLQADGKLDKLKGEAQETVGEAKDRVDRDRL</sequence>
<comment type="caution">
    <text evidence="4">The sequence shown here is derived from an EMBL/GenBank/DDBJ whole genome shotgun (WGS) entry which is preliminary data.</text>
</comment>
<dbReference type="Pfam" id="PF05532">
    <property type="entry name" value="CsbD"/>
    <property type="match status" value="1"/>
</dbReference>
<gene>
    <name evidence="4" type="ORF">WAX74_18290</name>
</gene>
<comment type="similarity">
    <text evidence="1">Belongs to the UPF0337 (CsbD) family.</text>
</comment>
<dbReference type="EMBL" id="JBAWSY010000022">
    <property type="protein sequence ID" value="MEI4771578.1"/>
    <property type="molecule type" value="Genomic_DNA"/>
</dbReference>
<dbReference type="PANTHER" id="PTHR34977">
    <property type="entry name" value="UPF0337 PROTEIN YJBJ"/>
    <property type="match status" value="1"/>
</dbReference>
<dbReference type="InterPro" id="IPR008462">
    <property type="entry name" value="CsbD"/>
</dbReference>
<dbReference type="PANTHER" id="PTHR34977:SF1">
    <property type="entry name" value="UPF0337 PROTEIN YJBJ"/>
    <property type="match status" value="1"/>
</dbReference>
<dbReference type="Gene3D" id="1.10.1470.10">
    <property type="entry name" value="YjbJ"/>
    <property type="match status" value="1"/>
</dbReference>
<name>A0ABU8F991_9BACI</name>
<evidence type="ECO:0000256" key="2">
    <source>
        <dbReference type="SAM" id="MobiDB-lite"/>
    </source>
</evidence>
<dbReference type="SUPFAM" id="SSF69047">
    <property type="entry name" value="Hypothetical protein YjbJ"/>
    <property type="match status" value="1"/>
</dbReference>
<evidence type="ECO:0000259" key="3">
    <source>
        <dbReference type="Pfam" id="PF05532"/>
    </source>
</evidence>
<keyword evidence="5" id="KW-1185">Reference proteome</keyword>
<proteinExistence type="inferred from homology"/>
<accession>A0ABU8F991</accession>
<dbReference type="InterPro" id="IPR036629">
    <property type="entry name" value="YjbJ_sf"/>
</dbReference>
<feature type="domain" description="CsbD-like" evidence="3">
    <location>
        <begin position="6"/>
        <end position="57"/>
    </location>
</feature>
<evidence type="ECO:0000256" key="1">
    <source>
        <dbReference type="ARBA" id="ARBA00009129"/>
    </source>
</evidence>
<organism evidence="4 5">
    <name type="scientific">Psychrobacillus mangrovi</name>
    <dbReference type="NCBI Taxonomy" id="3117745"/>
    <lineage>
        <taxon>Bacteria</taxon>
        <taxon>Bacillati</taxon>
        <taxon>Bacillota</taxon>
        <taxon>Bacilli</taxon>
        <taxon>Bacillales</taxon>
        <taxon>Bacillaceae</taxon>
        <taxon>Psychrobacillus</taxon>
    </lineage>
</organism>
<dbReference type="RefSeq" id="WP_336499124.1">
    <property type="nucleotide sequence ID" value="NZ_JBAWSY010000022.1"/>
</dbReference>
<feature type="compositionally biased region" description="Basic and acidic residues" evidence="2">
    <location>
        <begin position="15"/>
        <end position="61"/>
    </location>
</feature>
<dbReference type="Proteomes" id="UP001364890">
    <property type="component" value="Unassembled WGS sequence"/>
</dbReference>
<protein>
    <submittedName>
        <fullName evidence="4">CsbD family protein</fullName>
    </submittedName>
</protein>
<evidence type="ECO:0000313" key="4">
    <source>
        <dbReference type="EMBL" id="MEI4771578.1"/>
    </source>
</evidence>